<gene>
    <name evidence="1" type="ORF">NT6N_24300</name>
</gene>
<dbReference type="AlphaFoldDB" id="A0AAT9FMZ7"/>
<organism evidence="1">
    <name type="scientific">Oceaniferula spumae</name>
    <dbReference type="NCBI Taxonomy" id="2979115"/>
    <lineage>
        <taxon>Bacteria</taxon>
        <taxon>Pseudomonadati</taxon>
        <taxon>Verrucomicrobiota</taxon>
        <taxon>Verrucomicrobiia</taxon>
        <taxon>Verrucomicrobiales</taxon>
        <taxon>Verrucomicrobiaceae</taxon>
        <taxon>Oceaniferula</taxon>
    </lineage>
</organism>
<evidence type="ECO:0008006" key="2">
    <source>
        <dbReference type="Google" id="ProtNLM"/>
    </source>
</evidence>
<name>A0AAT9FMZ7_9BACT</name>
<dbReference type="KEGG" id="osu:NT6N_24300"/>
<evidence type="ECO:0000313" key="1">
    <source>
        <dbReference type="EMBL" id="BDS07390.1"/>
    </source>
</evidence>
<dbReference type="EMBL" id="AP026866">
    <property type="protein sequence ID" value="BDS07390.1"/>
    <property type="molecule type" value="Genomic_DNA"/>
</dbReference>
<reference evidence="1" key="1">
    <citation type="submission" date="2024-07" db="EMBL/GenBank/DDBJ databases">
        <title>Complete genome sequence of Verrucomicrobiaceae bacterium NT6N.</title>
        <authorList>
            <person name="Huang C."/>
            <person name="Takami H."/>
            <person name="Hamasaki K."/>
        </authorList>
    </citation>
    <scope>NUCLEOTIDE SEQUENCE</scope>
    <source>
        <strain evidence="1">NT6N</strain>
    </source>
</reference>
<accession>A0AAT9FMZ7</accession>
<proteinExistence type="predicted"/>
<protein>
    <recommendedName>
        <fullName evidence="2">Immunity protein 30 domain-containing protein</fullName>
    </recommendedName>
</protein>
<sequence>MSDIKRNLEIMWNGRDSDDVDATLAAHDRILDMATAADVPMITGYLEREGNYCWLRELLMIQLLLLGGVDHLEKAFSMLQQNEQEGHSSAILTTEISGFVEHNADTYRPALTKIISDSQSPFHEEAEWLLEYCNQ</sequence>